<dbReference type="Proteomes" id="UP001479436">
    <property type="component" value="Unassembled WGS sequence"/>
</dbReference>
<feature type="region of interest" description="Disordered" evidence="1">
    <location>
        <begin position="1"/>
        <end position="70"/>
    </location>
</feature>
<sequence>MSSDETPSKRVKVDDPLELAPSLSSPEDNVPSQSGKVPRVITSVSQSAGKCPRTTRSGKRPFSTDSEYQEDALRTINFSDYSSSNSDSEPEMFRTSNNLVYEKNLEKVDNHKPSDVNTAATDSTIHSQAQTHVDVEQEDGTRPTFSIVQTKESEEKQRLESIYNDTIITPVPLDVYNRLRTLEDKVMELEEMHPAWCAVHFNQPDRQFPPPPPITYVTRNSWGGIMVPRTTFETQKSSSKTT</sequence>
<evidence type="ECO:0000313" key="3">
    <source>
        <dbReference type="Proteomes" id="UP001479436"/>
    </source>
</evidence>
<dbReference type="EMBL" id="JASJQH010007244">
    <property type="protein sequence ID" value="KAK9711989.1"/>
    <property type="molecule type" value="Genomic_DNA"/>
</dbReference>
<feature type="compositionally biased region" description="Polar residues" evidence="1">
    <location>
        <begin position="22"/>
        <end position="35"/>
    </location>
</feature>
<organism evidence="2 3">
    <name type="scientific">Basidiobolus ranarum</name>
    <dbReference type="NCBI Taxonomy" id="34480"/>
    <lineage>
        <taxon>Eukaryota</taxon>
        <taxon>Fungi</taxon>
        <taxon>Fungi incertae sedis</taxon>
        <taxon>Zoopagomycota</taxon>
        <taxon>Entomophthoromycotina</taxon>
        <taxon>Basidiobolomycetes</taxon>
        <taxon>Basidiobolales</taxon>
        <taxon>Basidiobolaceae</taxon>
        <taxon>Basidiobolus</taxon>
    </lineage>
</organism>
<gene>
    <name evidence="2" type="ORF">K7432_007454</name>
</gene>
<feature type="compositionally biased region" description="Basic and acidic residues" evidence="1">
    <location>
        <begin position="1"/>
        <end position="15"/>
    </location>
</feature>
<protein>
    <submittedName>
        <fullName evidence="2">Uncharacterized protein</fullName>
    </submittedName>
</protein>
<comment type="caution">
    <text evidence="2">The sequence shown here is derived from an EMBL/GenBank/DDBJ whole genome shotgun (WGS) entry which is preliminary data.</text>
</comment>
<proteinExistence type="predicted"/>
<name>A0ABR2W098_9FUNG</name>
<evidence type="ECO:0000313" key="2">
    <source>
        <dbReference type="EMBL" id="KAK9711989.1"/>
    </source>
</evidence>
<reference evidence="2 3" key="1">
    <citation type="submission" date="2023-04" db="EMBL/GenBank/DDBJ databases">
        <title>Genome of Basidiobolus ranarum AG-B5.</title>
        <authorList>
            <person name="Stajich J.E."/>
            <person name="Carter-House D."/>
            <person name="Gryganskyi A."/>
        </authorList>
    </citation>
    <scope>NUCLEOTIDE SEQUENCE [LARGE SCALE GENOMIC DNA]</scope>
    <source>
        <strain evidence="2 3">AG-B5</strain>
    </source>
</reference>
<keyword evidence="3" id="KW-1185">Reference proteome</keyword>
<accession>A0ABR2W098</accession>
<evidence type="ECO:0000256" key="1">
    <source>
        <dbReference type="SAM" id="MobiDB-lite"/>
    </source>
</evidence>